<name>A0A369XK37_9PROT</name>
<keyword evidence="3" id="KW-0804">Transcription</keyword>
<keyword evidence="1" id="KW-0805">Transcription regulation</keyword>
<dbReference type="Pfam" id="PF16925">
    <property type="entry name" value="TetR_C_13"/>
    <property type="match status" value="1"/>
</dbReference>
<dbReference type="InterPro" id="IPR011075">
    <property type="entry name" value="TetR_C"/>
</dbReference>
<dbReference type="PANTHER" id="PTHR47506">
    <property type="entry name" value="TRANSCRIPTIONAL REGULATORY PROTEIN"/>
    <property type="match status" value="1"/>
</dbReference>
<evidence type="ECO:0000256" key="1">
    <source>
        <dbReference type="ARBA" id="ARBA00023015"/>
    </source>
</evidence>
<evidence type="ECO:0000256" key="2">
    <source>
        <dbReference type="ARBA" id="ARBA00023125"/>
    </source>
</evidence>
<accession>A0A369XK37</accession>
<evidence type="ECO:0000313" key="6">
    <source>
        <dbReference type="EMBL" id="RDE49266.1"/>
    </source>
</evidence>
<keyword evidence="2 4" id="KW-0238">DNA-binding</keyword>
<organism evidence="6 7">
    <name type="scientific">Candidatus Accumulibacter meliphilus</name>
    <dbReference type="NCBI Taxonomy" id="2211374"/>
    <lineage>
        <taxon>Bacteria</taxon>
        <taxon>Pseudomonadati</taxon>
        <taxon>Pseudomonadota</taxon>
        <taxon>Betaproteobacteria</taxon>
        <taxon>Candidatus Accumulibacter</taxon>
    </lineage>
</organism>
<comment type="caution">
    <text evidence="6">The sequence shown here is derived from an EMBL/GenBank/DDBJ whole genome shotgun (WGS) entry which is preliminary data.</text>
</comment>
<dbReference type="Pfam" id="PF00440">
    <property type="entry name" value="TetR_N"/>
    <property type="match status" value="1"/>
</dbReference>
<dbReference type="SUPFAM" id="SSF46689">
    <property type="entry name" value="Homeodomain-like"/>
    <property type="match status" value="1"/>
</dbReference>
<evidence type="ECO:0000313" key="7">
    <source>
        <dbReference type="Proteomes" id="UP000253831"/>
    </source>
</evidence>
<sequence length="218" mass="24246">METTRTLPRRPRGRPARNGLDYADTRALLIRRGLEILTTQGVSATALDDVLKSINVPKGSFYHYFASKDAFVAVTVDTYAEYFARKLKQHFHNPLLTPLARLAAFVDDACHGVERHAFKRGCLVGNLGQEVSALDERLRLRLEAIFSDWEQALADCLSAAASSDELATDADCPALAHAFWVGWEGAILRARLSRSTAPMRAFFKLFLSALPRPRAFLP</sequence>
<reference evidence="6 7" key="1">
    <citation type="submission" date="2018-05" db="EMBL/GenBank/DDBJ databases">
        <title>Integrated omic analyses show evidence that a Ca. Accumulibacter phosphatis strain performs denitrification under micro-aerobic conditions.</title>
        <authorList>
            <person name="Camejo P.Y."/>
            <person name="Katherine M.D."/>
            <person name="Daniel N.R."/>
        </authorList>
    </citation>
    <scope>NUCLEOTIDE SEQUENCE [LARGE SCALE GENOMIC DNA]</scope>
    <source>
        <strain evidence="6">UW-LDO-IC</strain>
    </source>
</reference>
<dbReference type="PANTHER" id="PTHR47506:SF6">
    <property type="entry name" value="HTH-TYPE TRANSCRIPTIONAL REPRESSOR NEMR"/>
    <property type="match status" value="1"/>
</dbReference>
<dbReference type="InterPro" id="IPR009057">
    <property type="entry name" value="Homeodomain-like_sf"/>
</dbReference>
<proteinExistence type="predicted"/>
<protein>
    <submittedName>
        <fullName evidence="6">TetR family transcriptional regulator</fullName>
    </submittedName>
</protein>
<dbReference type="GO" id="GO:0003677">
    <property type="term" value="F:DNA binding"/>
    <property type="evidence" value="ECO:0007669"/>
    <property type="project" value="UniProtKB-UniRule"/>
</dbReference>
<dbReference type="SUPFAM" id="SSF48498">
    <property type="entry name" value="Tetracyclin repressor-like, C-terminal domain"/>
    <property type="match status" value="1"/>
</dbReference>
<gene>
    <name evidence="6" type="ORF">DVS81_17550</name>
</gene>
<dbReference type="InterPro" id="IPR001647">
    <property type="entry name" value="HTH_TetR"/>
</dbReference>
<dbReference type="EMBL" id="QPGA01000049">
    <property type="protein sequence ID" value="RDE49266.1"/>
    <property type="molecule type" value="Genomic_DNA"/>
</dbReference>
<dbReference type="InterPro" id="IPR036271">
    <property type="entry name" value="Tet_transcr_reg_TetR-rel_C_sf"/>
</dbReference>
<dbReference type="PROSITE" id="PS50977">
    <property type="entry name" value="HTH_TETR_2"/>
    <property type="match status" value="1"/>
</dbReference>
<dbReference type="Gene3D" id="1.10.357.10">
    <property type="entry name" value="Tetracycline Repressor, domain 2"/>
    <property type="match status" value="1"/>
</dbReference>
<feature type="domain" description="HTH tetR-type" evidence="5">
    <location>
        <begin position="23"/>
        <end position="83"/>
    </location>
</feature>
<evidence type="ECO:0000256" key="3">
    <source>
        <dbReference type="ARBA" id="ARBA00023163"/>
    </source>
</evidence>
<dbReference type="AlphaFoldDB" id="A0A369XK37"/>
<evidence type="ECO:0000256" key="4">
    <source>
        <dbReference type="PROSITE-ProRule" id="PRU00335"/>
    </source>
</evidence>
<dbReference type="Proteomes" id="UP000253831">
    <property type="component" value="Unassembled WGS sequence"/>
</dbReference>
<feature type="DNA-binding region" description="H-T-H motif" evidence="4">
    <location>
        <begin position="46"/>
        <end position="65"/>
    </location>
</feature>
<evidence type="ECO:0000259" key="5">
    <source>
        <dbReference type="PROSITE" id="PS50977"/>
    </source>
</evidence>